<dbReference type="Gene3D" id="1.10.30.50">
    <property type="match status" value="1"/>
</dbReference>
<dbReference type="AlphaFoldDB" id="A0A4Q7D0Q7"/>
<sequence length="375" mass="42650">MLFAYTYVPHQLEKMQEFIDYIFFEVWCNAPIGLTFHPNLFVGKPELQDVMSEFGFSAKAPERGKIFYKDVKAIYEDFASLSANKIDQLKEFYRGNNDLEKVCANDPAAQLARYADITATHPVLSKHLAEFFKDLYSQSLLGLAALKSKIGSIDEHYKAFTTTNKSGKCPYCGISRLLGRDNTRREAYDHYLPKAIYPFNSINFKNLIPTCYHCNSSYKGSKDPAYTPKDTAGAVSRRKIFYPFSTEKYRIELRILLGHGDIENLAFEDIKLSFGPPELAEQIDTWKDVYGIEERYRAELCSEDAKDWLEQVFTAKRLHIETEGVKGSLLEDFLEEVACHASNSPYANSNFLKHGFLEACKAVGIFNAVVKANIA</sequence>
<dbReference type="EMBL" id="SGFE01000012">
    <property type="protein sequence ID" value="RZI32286.1"/>
    <property type="molecule type" value="Genomic_DNA"/>
</dbReference>
<protein>
    <recommendedName>
        <fullName evidence="3">HNH endonuclease</fullName>
    </recommendedName>
</protein>
<gene>
    <name evidence="1" type="ORF">EUX57_07960</name>
</gene>
<accession>A0A4Q7D0Q7</accession>
<evidence type="ECO:0000313" key="2">
    <source>
        <dbReference type="Proteomes" id="UP000293369"/>
    </source>
</evidence>
<dbReference type="RefSeq" id="WP_130138304.1">
    <property type="nucleotide sequence ID" value="NZ_SGFE01000012.1"/>
</dbReference>
<name>A0A4Q7D0Q7_9PSED</name>
<comment type="caution">
    <text evidence="1">The sequence shown here is derived from an EMBL/GenBank/DDBJ whole genome shotgun (WGS) entry which is preliminary data.</text>
</comment>
<evidence type="ECO:0008006" key="3">
    <source>
        <dbReference type="Google" id="ProtNLM"/>
    </source>
</evidence>
<organism evidence="1 2">
    <name type="scientific">Pseudomonas orientalis</name>
    <dbReference type="NCBI Taxonomy" id="76758"/>
    <lineage>
        <taxon>Bacteria</taxon>
        <taxon>Pseudomonadati</taxon>
        <taxon>Pseudomonadota</taxon>
        <taxon>Gammaproteobacteria</taxon>
        <taxon>Pseudomonadales</taxon>
        <taxon>Pseudomonadaceae</taxon>
        <taxon>Pseudomonas</taxon>
    </lineage>
</organism>
<reference evidence="1 2" key="1">
    <citation type="submission" date="2019-02" db="EMBL/GenBank/DDBJ databases">
        <title>Pseudomonas spp from wheat grain.</title>
        <authorList>
            <person name="Cho G.-S."/>
            <person name="Franz C.M.A.P."/>
        </authorList>
    </citation>
    <scope>NUCLEOTIDE SEQUENCE [LARGE SCALE GENOMIC DNA]</scope>
    <source>
        <strain evidence="1 2">133NRW</strain>
    </source>
</reference>
<proteinExistence type="predicted"/>
<evidence type="ECO:0000313" key="1">
    <source>
        <dbReference type="EMBL" id="RZI32286.1"/>
    </source>
</evidence>
<dbReference type="Proteomes" id="UP000293369">
    <property type="component" value="Unassembled WGS sequence"/>
</dbReference>